<dbReference type="STRING" id="32024.GCA_000788295_00663"/>
<name>A0A381DI38_9BACT</name>
<dbReference type="Proteomes" id="UP000254920">
    <property type="component" value="Unassembled WGS sequence"/>
</dbReference>
<keyword evidence="1" id="KW-0449">Lipoprotein</keyword>
<protein>
    <submittedName>
        <fullName evidence="1">Lipoprotein</fullName>
    </submittedName>
</protein>
<dbReference type="GeneID" id="93090978"/>
<evidence type="ECO:0000313" key="2">
    <source>
        <dbReference type="Proteomes" id="UP000254920"/>
    </source>
</evidence>
<dbReference type="AlphaFoldDB" id="A0A381DI38"/>
<sequence length="155" mass="17711">MKKIILIIISIFFTACSIKNIPQASSSVFFTINSPNLKISDAGFIHHYNNYTTLQIYNSGVSILKLDIKDKICINSACSNKIDFNKKYLLDAHYDNFLSDIINQKPIYEKESLIKTDCGFKQNISKNSIKYELCNNKSIFKDTKNGITIVLRLIK</sequence>
<accession>A0A381DI38</accession>
<dbReference type="OrthoDB" id="5373103at2"/>
<reference evidence="1 2" key="1">
    <citation type="submission" date="2018-06" db="EMBL/GenBank/DDBJ databases">
        <authorList>
            <consortium name="Pathogen Informatics"/>
            <person name="Doyle S."/>
        </authorList>
    </citation>
    <scope>NUCLEOTIDE SEQUENCE [LARGE SCALE GENOMIC DNA]</scope>
    <source>
        <strain evidence="1 2">NCTC12475</strain>
    </source>
</reference>
<proteinExistence type="predicted"/>
<dbReference type="RefSeq" id="WP_089182770.1">
    <property type="nucleotide sequence ID" value="NZ_CP043427.1"/>
</dbReference>
<organism evidence="1 2">
    <name type="scientific">Campylobacter sputorum subsp. sputorum</name>
    <dbReference type="NCBI Taxonomy" id="32024"/>
    <lineage>
        <taxon>Bacteria</taxon>
        <taxon>Pseudomonadati</taxon>
        <taxon>Campylobacterota</taxon>
        <taxon>Epsilonproteobacteria</taxon>
        <taxon>Campylobacterales</taxon>
        <taxon>Campylobacteraceae</taxon>
        <taxon>Campylobacter</taxon>
    </lineage>
</organism>
<keyword evidence="2" id="KW-1185">Reference proteome</keyword>
<dbReference type="EMBL" id="UFVD01000001">
    <property type="protein sequence ID" value="SUX10349.1"/>
    <property type="molecule type" value="Genomic_DNA"/>
</dbReference>
<gene>
    <name evidence="1" type="ORF">NCTC12475_00538</name>
</gene>
<dbReference type="PROSITE" id="PS51257">
    <property type="entry name" value="PROKAR_LIPOPROTEIN"/>
    <property type="match status" value="1"/>
</dbReference>
<evidence type="ECO:0000313" key="1">
    <source>
        <dbReference type="EMBL" id="SUX10349.1"/>
    </source>
</evidence>